<dbReference type="Pfam" id="PF00400">
    <property type="entry name" value="WD40"/>
    <property type="match status" value="1"/>
</dbReference>
<dbReference type="AlphaFoldDB" id="E1ZLR0"/>
<comment type="function">
    <text evidence="4">The B regulatory subunit may modulate substrate selectivity and catalytic activity, and may also direct the localization of the catalytic enzyme to a particular subcellular compartment.</text>
</comment>
<proteinExistence type="inferred from homology"/>
<keyword evidence="8" id="KW-1185">Reference proteome</keyword>
<dbReference type="Proteomes" id="UP000008141">
    <property type="component" value="Unassembled WGS sequence"/>
</dbReference>
<sequence>GPSGASAGAEPLEWHFSQVFGERSPGEEVQEADIISAVEFDHSGDYLATGDQGGRVVLFERIASARGVGVPARHSPFRYLTEFQSHEPEFDYLKSLEIEEKINKVRWVRGRCTGRTHMLLTTNDKTIKLWKVYEKKVASLAEFNLQNGSSTLNAGLPRPGSAGASGLYSPDKLHAACSAAAANPLALRVPRVVGTETLLSTRCKRSYANAHTYHINSVALSSDCETFISADDLRVNLQDQAFNIVDIKPQNMEDLTEVITCADFHPQQCNLFAYSSSKGLIRLADMRQAALCDQHAKLFEDSEPSPGPRSFFSEIISSINDIKFSPCGRYILSRDYMTLKLWDINMDAGPLAAYPVHESLRGKVGAGQDAGGVLLQEGVGACRGARAGLGGWAGLWGVVGHAGAGDCLLEASRDPTRKRLQSSAKLPSRFGLSRGSGRGSRGGSFSAGEEAIAQDFSTKLLHLSWHPRANVIATAASNSLYLFY</sequence>
<dbReference type="PRINTS" id="PR00600">
    <property type="entry name" value="PP2APR55"/>
</dbReference>
<feature type="non-terminal residue" evidence="7">
    <location>
        <position position="484"/>
    </location>
</feature>
<dbReference type="eggNOG" id="KOG1354">
    <property type="taxonomic scope" value="Eukaryota"/>
</dbReference>
<reference evidence="7 8" key="1">
    <citation type="journal article" date="2010" name="Plant Cell">
        <title>The Chlorella variabilis NC64A genome reveals adaptation to photosymbiosis, coevolution with viruses, and cryptic sex.</title>
        <authorList>
            <person name="Blanc G."/>
            <person name="Duncan G."/>
            <person name="Agarkova I."/>
            <person name="Borodovsky M."/>
            <person name="Gurnon J."/>
            <person name="Kuo A."/>
            <person name="Lindquist E."/>
            <person name="Lucas S."/>
            <person name="Pangilinan J."/>
            <person name="Polle J."/>
            <person name="Salamov A."/>
            <person name="Terry A."/>
            <person name="Yamada T."/>
            <person name="Dunigan D.D."/>
            <person name="Grigoriev I.V."/>
            <person name="Claverie J.M."/>
            <person name="Van Etten J.L."/>
        </authorList>
    </citation>
    <scope>NUCLEOTIDE SEQUENCE [LARGE SCALE GENOMIC DNA]</scope>
    <source>
        <strain evidence="7 8">NC64A</strain>
    </source>
</reference>
<dbReference type="InterPro" id="IPR000009">
    <property type="entry name" value="PP2A_PR55"/>
</dbReference>
<dbReference type="InterPro" id="IPR036322">
    <property type="entry name" value="WD40_repeat_dom_sf"/>
</dbReference>
<accession>E1ZLR0</accession>
<dbReference type="PANTHER" id="PTHR11871">
    <property type="entry name" value="PROTEIN PHOSPHATASE PP2A REGULATORY SUBUNIT B"/>
    <property type="match status" value="1"/>
</dbReference>
<evidence type="ECO:0000256" key="5">
    <source>
        <dbReference type="RuleBase" id="RU331113"/>
    </source>
</evidence>
<evidence type="ECO:0000256" key="2">
    <source>
        <dbReference type="ARBA" id="ARBA00022574"/>
    </source>
</evidence>
<keyword evidence="2 5" id="KW-0853">WD repeat</keyword>
<protein>
    <recommendedName>
        <fullName evidence="5">Serine/threonine-protein phosphatase 2A 55 kDa regulatory subunit B</fullName>
    </recommendedName>
</protein>
<dbReference type="InterPro" id="IPR001680">
    <property type="entry name" value="WD40_rpt"/>
</dbReference>
<dbReference type="EMBL" id="GL433852">
    <property type="protein sequence ID" value="EFN53177.1"/>
    <property type="molecule type" value="Genomic_DNA"/>
</dbReference>
<organism evidence="8">
    <name type="scientific">Chlorella variabilis</name>
    <name type="common">Green alga</name>
    <dbReference type="NCBI Taxonomy" id="554065"/>
    <lineage>
        <taxon>Eukaryota</taxon>
        <taxon>Viridiplantae</taxon>
        <taxon>Chlorophyta</taxon>
        <taxon>core chlorophytes</taxon>
        <taxon>Trebouxiophyceae</taxon>
        <taxon>Chlorellales</taxon>
        <taxon>Chlorellaceae</taxon>
        <taxon>Chlorella clade</taxon>
        <taxon>Chlorella</taxon>
    </lineage>
</organism>
<evidence type="ECO:0000256" key="3">
    <source>
        <dbReference type="ARBA" id="ARBA00022737"/>
    </source>
</evidence>
<dbReference type="RefSeq" id="XP_005845279.1">
    <property type="nucleotide sequence ID" value="XM_005845217.1"/>
</dbReference>
<dbReference type="GO" id="GO:0000159">
    <property type="term" value="C:protein phosphatase type 2A complex"/>
    <property type="evidence" value="ECO:0007669"/>
    <property type="project" value="UniProtKB-UniRule"/>
</dbReference>
<dbReference type="InParanoid" id="E1ZLR0"/>
<dbReference type="PROSITE" id="PS01024">
    <property type="entry name" value="PR55_1"/>
    <property type="match status" value="1"/>
</dbReference>
<dbReference type="FunCoup" id="E1ZLR0">
    <property type="interactions" value="1840"/>
</dbReference>
<dbReference type="OMA" id="NQIKWCR"/>
<name>E1ZLR0_CHLVA</name>
<evidence type="ECO:0000256" key="4">
    <source>
        <dbReference type="ARBA" id="ARBA00034298"/>
    </source>
</evidence>
<gene>
    <name evidence="7" type="ORF">CHLNCDRAFT_7738</name>
</gene>
<dbReference type="PIRSF" id="PIRSF037309">
    <property type="entry name" value="PP2A_PR55"/>
    <property type="match status" value="1"/>
</dbReference>
<feature type="region of interest" description="Disordered" evidence="6">
    <location>
        <begin position="420"/>
        <end position="446"/>
    </location>
</feature>
<feature type="non-terminal residue" evidence="7">
    <location>
        <position position="1"/>
    </location>
</feature>
<dbReference type="GO" id="GO:0019888">
    <property type="term" value="F:protein phosphatase regulator activity"/>
    <property type="evidence" value="ECO:0007669"/>
    <property type="project" value="InterPro"/>
</dbReference>
<evidence type="ECO:0000313" key="7">
    <source>
        <dbReference type="EMBL" id="EFN53177.1"/>
    </source>
</evidence>
<dbReference type="KEGG" id="cvr:CHLNCDRAFT_7738"/>
<evidence type="ECO:0000256" key="1">
    <source>
        <dbReference type="ARBA" id="ARBA00008259"/>
    </source>
</evidence>
<dbReference type="STRING" id="554065.E1ZLR0"/>
<dbReference type="SMART" id="SM00320">
    <property type="entry name" value="WD40"/>
    <property type="match status" value="6"/>
</dbReference>
<dbReference type="SUPFAM" id="SSF50978">
    <property type="entry name" value="WD40 repeat-like"/>
    <property type="match status" value="1"/>
</dbReference>
<comment type="similarity">
    <text evidence="1 5">Belongs to the phosphatase 2A regulatory subunit B family.</text>
</comment>
<keyword evidence="3 5" id="KW-0677">Repeat</keyword>
<evidence type="ECO:0000313" key="8">
    <source>
        <dbReference type="Proteomes" id="UP000008141"/>
    </source>
</evidence>
<dbReference type="InterPro" id="IPR015943">
    <property type="entry name" value="WD40/YVTN_repeat-like_dom_sf"/>
</dbReference>
<dbReference type="InterPro" id="IPR018067">
    <property type="entry name" value="PP2A_PR55_CS"/>
</dbReference>
<dbReference type="OrthoDB" id="6274823at2759"/>
<dbReference type="Gene3D" id="2.130.10.10">
    <property type="entry name" value="YVTN repeat-like/Quinoprotein amine dehydrogenase"/>
    <property type="match status" value="2"/>
</dbReference>
<dbReference type="GeneID" id="17352615"/>
<evidence type="ECO:0000256" key="6">
    <source>
        <dbReference type="SAM" id="MobiDB-lite"/>
    </source>
</evidence>